<evidence type="ECO:0000313" key="1">
    <source>
        <dbReference type="EMBL" id="ADI18972.1"/>
    </source>
</evidence>
<dbReference type="EMBL" id="GU474906">
    <property type="protein sequence ID" value="ADI18972.1"/>
    <property type="molecule type" value="Genomic_DNA"/>
</dbReference>
<dbReference type="Pfam" id="PF08811">
    <property type="entry name" value="DUF1800"/>
    <property type="match status" value="1"/>
</dbReference>
<dbReference type="PANTHER" id="PTHR43737:SF1">
    <property type="entry name" value="DUF1501 DOMAIN-CONTAINING PROTEIN"/>
    <property type="match status" value="1"/>
</dbReference>
<protein>
    <submittedName>
        <fullName evidence="1">Uncharacterized protein conserved in bacteria</fullName>
    </submittedName>
</protein>
<dbReference type="PANTHER" id="PTHR43737">
    <property type="entry name" value="BLL7424 PROTEIN"/>
    <property type="match status" value="1"/>
</dbReference>
<organism evidence="1">
    <name type="scientific">uncultured delta proteobacterium HF0010_10I05</name>
    <dbReference type="NCBI Taxonomy" id="710822"/>
    <lineage>
        <taxon>Bacteria</taxon>
        <taxon>Deltaproteobacteria</taxon>
        <taxon>environmental samples</taxon>
    </lineage>
</organism>
<dbReference type="AlphaFoldDB" id="E0XX31"/>
<sequence length="664" mass="74106">MLSLSFFIWSCKSGGSSEGESDKIHVIENNSSNNPQDHFRLLTQSTFGPDNESLSEVETMGIEGWIGHQFNMGSAYDNTSDNWPTHLERTIEIAQQAEPNVGWYETDDDGTAYFNEANGDIQVTLYQMAAWWDNILGSPKYPALGQDQLRQRVAYALSQLLVTSNSAFPLNRRGEGLAYYYDLLAKHAFGNYRDLLSDVARSPTMGAYLSHQGNRKASQSEGTRPDENFAREVMQLFTIGLYELNLDGSPNRDGNLNTYPDSGSDLVPTYTQQDIEELAKVFTGWDLVGNKKYGRLVNTDGDFTQAMEFNPEFHEDEADAYYTNQDGKVTILGKTIALNATDRLGNASGLDAALDVLFAHDNIAPYVSKHLIKSFVTSNPSSEYIADVATVFNNDGNGTKGNLKSVVRAILTHQQARDTGVKNDPAFGKIKEPLLMATHLLRATDTQPLDGWTSHGGVSMNDVYWLPRPEKFFGYAPMRSPSVFNFFSPDFVPSDETFASNNWVAPELQAQTDQTLANMNNFTKNVLHSDEQNRIEMSSTLTAFGNSKTRNNSPLLLLNFDKELELMRKAIYGNSGNFSEQTGLNLKEKLANWSDDKKQAAIKALLDHLEGVLLGESMTNEMREAFEAFLGDYTFGSSEKEIVLNMIKDSYRFLVTSAHFMVQN</sequence>
<dbReference type="InterPro" id="IPR014917">
    <property type="entry name" value="DUF1800"/>
</dbReference>
<proteinExistence type="predicted"/>
<name>E0XX31_9DELT</name>
<accession>E0XX31</accession>
<reference evidence="1" key="1">
    <citation type="journal article" date="2011" name="Environ. Microbiol.">
        <title>Time-series analyses of Monterey Bay coastal microbial picoplankton using a 'genome proxy' microarray.</title>
        <authorList>
            <person name="Rich V.I."/>
            <person name="Pham V.D."/>
            <person name="Eppley J."/>
            <person name="Shi Y."/>
            <person name="DeLong E.F."/>
        </authorList>
    </citation>
    <scope>NUCLEOTIDE SEQUENCE</scope>
</reference>